<evidence type="ECO:0000256" key="8">
    <source>
        <dbReference type="HAMAP-Rule" id="MF_00158"/>
    </source>
</evidence>
<dbReference type="HAMAP" id="MF_00158">
    <property type="entry name" value="PanC"/>
    <property type="match status" value="1"/>
</dbReference>
<keyword evidence="8" id="KW-0963">Cytoplasm</keyword>
<evidence type="ECO:0000256" key="5">
    <source>
        <dbReference type="ARBA" id="ARBA00022741"/>
    </source>
</evidence>
<dbReference type="FunFam" id="3.40.50.620:FF:000013">
    <property type="entry name" value="Pantothenate synthetase"/>
    <property type="match status" value="1"/>
</dbReference>
<dbReference type="InterPro" id="IPR003721">
    <property type="entry name" value="Pantoate_ligase"/>
</dbReference>
<evidence type="ECO:0000256" key="2">
    <source>
        <dbReference type="ARBA" id="ARBA00009256"/>
    </source>
</evidence>
<dbReference type="EC" id="6.3.2.1" evidence="8"/>
<protein>
    <recommendedName>
        <fullName evidence="8">Pantothenate synthetase</fullName>
        <shortName evidence="8">PS</shortName>
        <ecNumber evidence="8">6.3.2.1</ecNumber>
    </recommendedName>
    <alternativeName>
        <fullName evidence="8">Pantoate--beta-alanine ligase</fullName>
    </alternativeName>
    <alternativeName>
        <fullName evidence="8">Pantoate-activating enzyme</fullName>
    </alternativeName>
</protein>
<dbReference type="RefSeq" id="WP_036932762.1">
    <property type="nucleotide sequence ID" value="NZ_CABMNT010000002.1"/>
</dbReference>
<feature type="binding site" evidence="8">
    <location>
        <position position="61"/>
    </location>
    <ligand>
        <name>beta-alanine</name>
        <dbReference type="ChEBI" id="CHEBI:57966"/>
    </ligand>
</feature>
<organism evidence="9 10">
    <name type="scientific">Proteus vulgaris</name>
    <dbReference type="NCBI Taxonomy" id="585"/>
    <lineage>
        <taxon>Bacteria</taxon>
        <taxon>Pseudomonadati</taxon>
        <taxon>Pseudomonadota</taxon>
        <taxon>Gammaproteobacteria</taxon>
        <taxon>Enterobacterales</taxon>
        <taxon>Morganellaceae</taxon>
        <taxon>Proteus</taxon>
    </lineage>
</organism>
<dbReference type="AlphaFoldDB" id="A0A379F6D7"/>
<feature type="binding site" evidence="8">
    <location>
        <begin position="149"/>
        <end position="152"/>
    </location>
    <ligand>
        <name>ATP</name>
        <dbReference type="ChEBI" id="CHEBI:30616"/>
    </ligand>
</feature>
<accession>A0A379F6D7</accession>
<feature type="binding site" evidence="8">
    <location>
        <position position="61"/>
    </location>
    <ligand>
        <name>(R)-pantoate</name>
        <dbReference type="ChEBI" id="CHEBI:15980"/>
    </ligand>
</feature>
<sequence length="284" mass="32034">MLIIETTLILRREIKRLKQEGKRIALVPTMGNLHEGHLKLIEEARIHADVVITSIFVNPLQFDREADLANYPRTLQEDCELLRDKNVDIIFAPSAKEMYPHGMENQTTVDVPVLSTVLEGASRPGHFRGVTTVVSKLFHLVQPDVAIFGEKDFQQLQIIKKMVSDLCMDISIVPVAIVRDKKGLALSSRNRLLSDSEKQQAPALYQAMQEIAEQLKSGNHDVNQLLQNAKSTLEQQGFRADECFICDADTLTPLTEESRHAVILMAVWLGNTRLIDNQQVNLVY</sequence>
<dbReference type="GeneID" id="93395320"/>
<evidence type="ECO:0000256" key="7">
    <source>
        <dbReference type="ARBA" id="ARBA00048258"/>
    </source>
</evidence>
<reference evidence="9 10" key="1">
    <citation type="submission" date="2018-06" db="EMBL/GenBank/DDBJ databases">
        <authorList>
            <consortium name="Pathogen Informatics"/>
            <person name="Doyle S."/>
        </authorList>
    </citation>
    <scope>NUCLEOTIDE SEQUENCE [LARGE SCALE GENOMIC DNA]</scope>
    <source>
        <strain evidence="9 10">NCTC10376</strain>
    </source>
</reference>
<comment type="miscellaneous">
    <text evidence="8">The reaction proceeds by a bi uni uni bi ping pong mechanism.</text>
</comment>
<dbReference type="NCBIfam" id="TIGR00125">
    <property type="entry name" value="cyt_tran_rel"/>
    <property type="match status" value="1"/>
</dbReference>
<dbReference type="Proteomes" id="UP000254331">
    <property type="component" value="Unassembled WGS sequence"/>
</dbReference>
<keyword evidence="3 8" id="KW-0436">Ligase</keyword>
<evidence type="ECO:0000313" key="9">
    <source>
        <dbReference type="EMBL" id="SUC15167.1"/>
    </source>
</evidence>
<feature type="active site" description="Proton donor" evidence="8">
    <location>
        <position position="37"/>
    </location>
</feature>
<dbReference type="InterPro" id="IPR042176">
    <property type="entry name" value="Pantoate_ligase_C"/>
</dbReference>
<dbReference type="GO" id="GO:0004592">
    <property type="term" value="F:pantoate-beta-alanine ligase activity"/>
    <property type="evidence" value="ECO:0007669"/>
    <property type="project" value="UniProtKB-UniRule"/>
</dbReference>
<dbReference type="GO" id="GO:0015940">
    <property type="term" value="P:pantothenate biosynthetic process"/>
    <property type="evidence" value="ECO:0007669"/>
    <property type="project" value="UniProtKB-UniRule"/>
</dbReference>
<comment type="function">
    <text evidence="8">Catalyzes the condensation of pantoate with beta-alanine in an ATP-dependent reaction via a pantoyl-adenylate intermediate.</text>
</comment>
<comment type="pathway">
    <text evidence="1 8">Cofactor biosynthesis; (R)-pantothenate biosynthesis; (R)-pantothenate from (R)-pantoate and beta-alanine: step 1/1.</text>
</comment>
<keyword evidence="4 8" id="KW-0566">Pantothenate biosynthesis</keyword>
<dbReference type="SUPFAM" id="SSF52374">
    <property type="entry name" value="Nucleotidylyl transferase"/>
    <property type="match status" value="1"/>
</dbReference>
<comment type="subcellular location">
    <subcellularLocation>
        <location evidence="8">Cytoplasm</location>
    </subcellularLocation>
</comment>
<feature type="binding site" evidence="8">
    <location>
        <position position="178"/>
    </location>
    <ligand>
        <name>ATP</name>
        <dbReference type="ChEBI" id="CHEBI:30616"/>
    </ligand>
</feature>
<feature type="binding site" evidence="8">
    <location>
        <begin position="30"/>
        <end position="37"/>
    </location>
    <ligand>
        <name>ATP</name>
        <dbReference type="ChEBI" id="CHEBI:30616"/>
    </ligand>
</feature>
<dbReference type="PANTHER" id="PTHR21299">
    <property type="entry name" value="CYTIDYLATE KINASE/PANTOATE-BETA-ALANINE LIGASE"/>
    <property type="match status" value="1"/>
</dbReference>
<dbReference type="InterPro" id="IPR014729">
    <property type="entry name" value="Rossmann-like_a/b/a_fold"/>
</dbReference>
<dbReference type="EMBL" id="UGTW01000001">
    <property type="protein sequence ID" value="SUC15167.1"/>
    <property type="molecule type" value="Genomic_DNA"/>
</dbReference>
<proteinExistence type="inferred from homology"/>
<keyword evidence="6 8" id="KW-0067">ATP-binding</keyword>
<comment type="similarity">
    <text evidence="2 8">Belongs to the pantothenate synthetase family.</text>
</comment>
<dbReference type="Pfam" id="PF02569">
    <property type="entry name" value="Pantoate_ligase"/>
    <property type="match status" value="1"/>
</dbReference>
<gene>
    <name evidence="8 9" type="primary">panC</name>
    <name evidence="9" type="ORF">NCTC10376_01006</name>
</gene>
<keyword evidence="5 8" id="KW-0547">Nucleotide-binding</keyword>
<dbReference type="InterPro" id="IPR004821">
    <property type="entry name" value="Cyt_trans-like"/>
</dbReference>
<dbReference type="GO" id="GO:0005829">
    <property type="term" value="C:cytosol"/>
    <property type="evidence" value="ECO:0007669"/>
    <property type="project" value="TreeGrafter"/>
</dbReference>
<dbReference type="CDD" id="cd00560">
    <property type="entry name" value="PanC"/>
    <property type="match status" value="1"/>
</dbReference>
<evidence type="ECO:0000256" key="3">
    <source>
        <dbReference type="ARBA" id="ARBA00022598"/>
    </source>
</evidence>
<evidence type="ECO:0000256" key="1">
    <source>
        <dbReference type="ARBA" id="ARBA00004990"/>
    </source>
</evidence>
<dbReference type="NCBIfam" id="TIGR00018">
    <property type="entry name" value="panC"/>
    <property type="match status" value="1"/>
</dbReference>
<dbReference type="PANTHER" id="PTHR21299:SF1">
    <property type="entry name" value="PANTOATE--BETA-ALANINE LIGASE"/>
    <property type="match status" value="1"/>
</dbReference>
<feature type="binding site" evidence="8">
    <location>
        <position position="155"/>
    </location>
    <ligand>
        <name>(R)-pantoate</name>
        <dbReference type="ChEBI" id="CHEBI:15980"/>
    </ligand>
</feature>
<dbReference type="FunFam" id="3.30.1300.10:FF:000001">
    <property type="entry name" value="Pantothenate synthetase"/>
    <property type="match status" value="1"/>
</dbReference>
<dbReference type="Gene3D" id="3.40.50.620">
    <property type="entry name" value="HUPs"/>
    <property type="match status" value="1"/>
</dbReference>
<evidence type="ECO:0000313" key="10">
    <source>
        <dbReference type="Proteomes" id="UP000254331"/>
    </source>
</evidence>
<comment type="subunit">
    <text evidence="8">Homodimer.</text>
</comment>
<dbReference type="Gene3D" id="3.30.1300.10">
    <property type="entry name" value="Pantoate-beta-alanine ligase, C-terminal domain"/>
    <property type="match status" value="1"/>
</dbReference>
<dbReference type="GO" id="GO:0005524">
    <property type="term" value="F:ATP binding"/>
    <property type="evidence" value="ECO:0007669"/>
    <property type="project" value="UniProtKB-KW"/>
</dbReference>
<feature type="binding site" evidence="8">
    <location>
        <begin position="186"/>
        <end position="189"/>
    </location>
    <ligand>
        <name>ATP</name>
        <dbReference type="ChEBI" id="CHEBI:30616"/>
    </ligand>
</feature>
<name>A0A379F6D7_PROVU</name>
<dbReference type="OrthoDB" id="9773087at2"/>
<dbReference type="UniPathway" id="UPA00028">
    <property type="reaction ID" value="UER00005"/>
</dbReference>
<comment type="catalytic activity">
    <reaction evidence="7 8">
        <text>(R)-pantoate + beta-alanine + ATP = (R)-pantothenate + AMP + diphosphate + H(+)</text>
        <dbReference type="Rhea" id="RHEA:10912"/>
        <dbReference type="ChEBI" id="CHEBI:15378"/>
        <dbReference type="ChEBI" id="CHEBI:15980"/>
        <dbReference type="ChEBI" id="CHEBI:29032"/>
        <dbReference type="ChEBI" id="CHEBI:30616"/>
        <dbReference type="ChEBI" id="CHEBI:33019"/>
        <dbReference type="ChEBI" id="CHEBI:57966"/>
        <dbReference type="ChEBI" id="CHEBI:456215"/>
        <dbReference type="EC" id="6.3.2.1"/>
    </reaction>
</comment>
<evidence type="ECO:0000256" key="4">
    <source>
        <dbReference type="ARBA" id="ARBA00022655"/>
    </source>
</evidence>
<evidence type="ECO:0000256" key="6">
    <source>
        <dbReference type="ARBA" id="ARBA00022840"/>
    </source>
</evidence>